<evidence type="ECO:0000313" key="1">
    <source>
        <dbReference type="EMBL" id="CDN81103.1"/>
    </source>
</evidence>
<dbReference type="EMBL" id="HG941718">
    <property type="protein sequence ID" value="CDN81103.1"/>
    <property type="molecule type" value="Genomic_DNA"/>
</dbReference>
<reference evidence="1 2" key="1">
    <citation type="journal article" date="2014" name="PLoS ONE">
        <title>The complete genome sequence of Escherichia coli EC958: a high quality reference sequence for the globally disseminated multidrug resistant E. coli O25b:H4-ST131 clone.</title>
        <authorList>
            <person name="Forde B.M."/>
            <person name="Ben Zakour N.L."/>
            <person name="Stanton-Cook M."/>
            <person name="Phan M.D."/>
            <person name="Totsika M."/>
            <person name="Peters K.M."/>
            <person name="Chan K.G."/>
            <person name="Schembri M.A."/>
            <person name="Upton M."/>
            <person name="Beatson S.A."/>
        </authorList>
    </citation>
    <scope>NUCLEOTIDE SEQUENCE [LARGE SCALE GENOMIC DNA]</scope>
    <source>
        <strain evidence="1 2">EC958</strain>
    </source>
</reference>
<dbReference type="AlphaFoldDB" id="A0AA36KVM4"/>
<name>A0AA36KVM4_ECOLX</name>
<accession>A0AA36KVM4</accession>
<dbReference type="Proteomes" id="UP000032727">
    <property type="component" value="Chromosome I"/>
</dbReference>
<proteinExistence type="predicted"/>
<gene>
    <name evidence="1" type="ORF">EC958_0849</name>
</gene>
<evidence type="ECO:0000313" key="2">
    <source>
        <dbReference type="Proteomes" id="UP000032727"/>
    </source>
</evidence>
<protein>
    <submittedName>
        <fullName evidence="1">Uncharacterized protein</fullName>
    </submittedName>
</protein>
<sequence>MIYERLTYLIDFDINQFLILEKNLQNTINCCRSNWWDRDNFAIN</sequence>
<dbReference type="KEGG" id="ecos:EC958_0849"/>
<organism evidence="1 2">
    <name type="scientific">Escherichia coli O25b:H4-ST131</name>
    <dbReference type="NCBI Taxonomy" id="941322"/>
    <lineage>
        <taxon>Bacteria</taxon>
        <taxon>Pseudomonadati</taxon>
        <taxon>Pseudomonadota</taxon>
        <taxon>Gammaproteobacteria</taxon>
        <taxon>Enterobacterales</taxon>
        <taxon>Enterobacteriaceae</taxon>
        <taxon>Escherichia</taxon>
    </lineage>
</organism>